<keyword evidence="2" id="KW-0732">Signal</keyword>
<dbReference type="RefSeq" id="WP_141409375.1">
    <property type="nucleotide sequence ID" value="NZ_CP041230.1"/>
</dbReference>
<protein>
    <submittedName>
        <fullName evidence="3">DUF3575 domain-containing protein</fullName>
    </submittedName>
</protein>
<proteinExistence type="predicted"/>
<sequence>MKKRFIPSLLLAALLAGNAQAEIVSDSLRTTIYYRTASARLELPYMDNDRHLAALGDSIRSLGSDPAVVLRRILIQASASPDGNTKYNKELARKRGEDLRDYLKDNLSLPDSIFALQPQGEGWSELAEKLGRTDAPWRDKAITIIRDTPEWVVREGKVVDGRKRQLMNLAGGRAWQYMKENLFDSLRSGALVVCEMERIERVKPKPESAQAELKPAPEQAVDNVMNPDDTVDTAGKELETTATLYNKEDETIPQDNTDKEAAEKKPFYMAAKTNLLYDAALVPNVGLEVYLSGGWSVGGDWMYAWWSKDSKHRYWRIYGGELEVRKYFGSKAAEKPLQGHHVGVYAQGLTYDFETGGKGYLSDFNYGFGLEYGYSLPVAKRLNIDFGIGVGYSGGKYKVYDPEDGCYVYKETKKRRWFGPTKAEISLVWLLGHGNENKKGGTK</sequence>
<name>A0AAI9S1U8_9BACE</name>
<gene>
    <name evidence="3" type="ORF">F6S82_19100</name>
</gene>
<organism evidence="3 4">
    <name type="scientific">Bacteroides xylanisolvens</name>
    <dbReference type="NCBI Taxonomy" id="371601"/>
    <lineage>
        <taxon>Bacteria</taxon>
        <taxon>Pseudomonadati</taxon>
        <taxon>Bacteroidota</taxon>
        <taxon>Bacteroidia</taxon>
        <taxon>Bacteroidales</taxon>
        <taxon>Bacteroidaceae</taxon>
        <taxon>Bacteroides</taxon>
    </lineage>
</organism>
<dbReference type="AlphaFoldDB" id="A0AAI9S1U8"/>
<dbReference type="Pfam" id="PF12099">
    <property type="entry name" value="DUF3575"/>
    <property type="match status" value="1"/>
</dbReference>
<evidence type="ECO:0000313" key="3">
    <source>
        <dbReference type="EMBL" id="KAA9040285.1"/>
    </source>
</evidence>
<reference evidence="4" key="1">
    <citation type="journal article" date="2018" name="J. Anim. Genet.">
        <title>Acquired interbacterial defense systems protect against interspecies antagonism in the human gut microbiome.</title>
        <authorList>
            <person name="Ross B.D."/>
            <person name="Verster A.J."/>
            <person name="Radey M.C."/>
            <person name="Schmidtke D.T."/>
            <person name="Pope C.E."/>
            <person name="Hoffman L.R."/>
            <person name="Hajjar A."/>
            <person name="Peterson S.B."/>
            <person name="Borenstein E."/>
            <person name="Mougous J."/>
        </authorList>
    </citation>
    <scope>NUCLEOTIDE SEQUENCE [LARGE SCALE GENOMIC DNA]</scope>
    <source>
        <strain evidence="4">H204</strain>
    </source>
</reference>
<evidence type="ECO:0000256" key="2">
    <source>
        <dbReference type="SAM" id="SignalP"/>
    </source>
</evidence>
<dbReference type="Proteomes" id="UP000327007">
    <property type="component" value="Unassembled WGS sequence"/>
</dbReference>
<feature type="region of interest" description="Disordered" evidence="1">
    <location>
        <begin position="205"/>
        <end position="225"/>
    </location>
</feature>
<feature type="signal peptide" evidence="2">
    <location>
        <begin position="1"/>
        <end position="21"/>
    </location>
</feature>
<evidence type="ECO:0000313" key="4">
    <source>
        <dbReference type="Proteomes" id="UP000327007"/>
    </source>
</evidence>
<feature type="chain" id="PRO_5042596331" evidence="2">
    <location>
        <begin position="22"/>
        <end position="443"/>
    </location>
</feature>
<comment type="caution">
    <text evidence="3">The sequence shown here is derived from an EMBL/GenBank/DDBJ whole genome shotgun (WGS) entry which is preliminary data.</text>
</comment>
<dbReference type="SUPFAM" id="SSF103088">
    <property type="entry name" value="OmpA-like"/>
    <property type="match status" value="1"/>
</dbReference>
<dbReference type="Gene3D" id="3.30.1330.60">
    <property type="entry name" value="OmpA-like domain"/>
    <property type="match status" value="1"/>
</dbReference>
<accession>A0AAI9S1U8</accession>
<dbReference type="InterPro" id="IPR021958">
    <property type="entry name" value="DUF3575"/>
</dbReference>
<evidence type="ECO:0000256" key="1">
    <source>
        <dbReference type="SAM" id="MobiDB-lite"/>
    </source>
</evidence>
<dbReference type="InterPro" id="IPR036737">
    <property type="entry name" value="OmpA-like_sf"/>
</dbReference>
<dbReference type="EMBL" id="VYQC01000013">
    <property type="protein sequence ID" value="KAA9040285.1"/>
    <property type="molecule type" value="Genomic_DNA"/>
</dbReference>